<evidence type="ECO:0000313" key="3">
    <source>
        <dbReference type="EMBL" id="MEC0488063.1"/>
    </source>
</evidence>
<evidence type="ECO:0000313" key="2">
    <source>
        <dbReference type="EMBL" id="KRT93527.1"/>
    </source>
</evidence>
<reference evidence="2" key="2">
    <citation type="submission" date="2015-10" db="EMBL/GenBank/DDBJ databases">
        <authorList>
            <person name="Gilbert D.G."/>
        </authorList>
    </citation>
    <scope>NUCLEOTIDE SEQUENCE</scope>
    <source>
        <strain evidence="2">GO-13</strain>
    </source>
</reference>
<dbReference type="RefSeq" id="WP_053071214.1">
    <property type="nucleotide sequence ID" value="NZ_CP023481.1"/>
</dbReference>
<gene>
    <name evidence="2" type="ORF">AB447_219300</name>
    <name evidence="3" type="ORF">P8828_25315</name>
</gene>
<keyword evidence="1" id="KW-0812">Transmembrane</keyword>
<keyword evidence="1" id="KW-1133">Transmembrane helix</keyword>
<feature type="transmembrane region" description="Helical" evidence="1">
    <location>
        <begin position="52"/>
        <end position="73"/>
    </location>
</feature>
<dbReference type="Proteomes" id="UP000036168">
    <property type="component" value="Unassembled WGS sequence"/>
</dbReference>
<accession>A0A0T6BPF5</accession>
<dbReference type="EMBL" id="JARRTL010000068">
    <property type="protein sequence ID" value="MEC0488063.1"/>
    <property type="molecule type" value="Genomic_DNA"/>
</dbReference>
<dbReference type="OrthoDB" id="2933058at2"/>
<keyword evidence="1" id="KW-0472">Membrane</keyword>
<dbReference type="EMBL" id="LECW02000021">
    <property type="protein sequence ID" value="KRT93527.1"/>
    <property type="molecule type" value="Genomic_DNA"/>
</dbReference>
<dbReference type="Proteomes" id="UP001341297">
    <property type="component" value="Unassembled WGS sequence"/>
</dbReference>
<comment type="caution">
    <text evidence="2">The sequence shown here is derived from an EMBL/GenBank/DDBJ whole genome shotgun (WGS) entry which is preliminary data.</text>
</comment>
<organism evidence="2 4">
    <name type="scientific">Bacillus glycinifermentans</name>
    <dbReference type="NCBI Taxonomy" id="1664069"/>
    <lineage>
        <taxon>Bacteria</taxon>
        <taxon>Bacillati</taxon>
        <taxon>Bacillota</taxon>
        <taxon>Bacilli</taxon>
        <taxon>Bacillales</taxon>
        <taxon>Bacillaceae</taxon>
        <taxon>Bacillus</taxon>
    </lineage>
</organism>
<reference evidence="2 4" key="1">
    <citation type="journal article" date="2015" name="Int. J. Syst. Evol. Microbiol.">
        <title>Bacillus glycinifermentans sp. nov., isolated from fermented soybean paste.</title>
        <authorList>
            <person name="Kim S.J."/>
            <person name="Dunlap C.A."/>
            <person name="Kwon S.W."/>
            <person name="Rooney A.P."/>
        </authorList>
    </citation>
    <scope>NUCLEOTIDE SEQUENCE [LARGE SCALE GENOMIC DNA]</scope>
    <source>
        <strain evidence="2 4">GO-13</strain>
    </source>
</reference>
<sequence length="115" mass="12541">MSDVQTNLPTIEVIQKENRFKFLRILGSFGVVMGFILGLSLILAGILMCLTIILILPGLGFCYLGAGVLYVTIGNSKVECPNCGKKATVSNGSEDFKCKRCNQAVILKWVTKPRT</sequence>
<evidence type="ECO:0000313" key="5">
    <source>
        <dbReference type="Proteomes" id="UP001341297"/>
    </source>
</evidence>
<evidence type="ECO:0000313" key="4">
    <source>
        <dbReference type="Proteomes" id="UP000036168"/>
    </source>
</evidence>
<evidence type="ECO:0000256" key="1">
    <source>
        <dbReference type="SAM" id="Phobius"/>
    </source>
</evidence>
<name>A0A0T6BPF5_9BACI</name>
<reference evidence="3 5" key="3">
    <citation type="submission" date="2023-03" db="EMBL/GenBank/DDBJ databases">
        <title>Agriculturally important microbes genome sequencing.</title>
        <authorList>
            <person name="Dunlap C."/>
        </authorList>
    </citation>
    <scope>NUCLEOTIDE SEQUENCE [LARGE SCALE GENOMIC DNA]</scope>
    <source>
        <strain evidence="3 5">CBP-3203</strain>
    </source>
</reference>
<proteinExistence type="predicted"/>
<keyword evidence="5" id="KW-1185">Reference proteome</keyword>
<dbReference type="AlphaFoldDB" id="A0A0T6BPF5"/>
<protein>
    <submittedName>
        <fullName evidence="2">Uncharacterized protein</fullName>
    </submittedName>
</protein>
<feature type="transmembrane region" description="Helical" evidence="1">
    <location>
        <begin position="25"/>
        <end position="46"/>
    </location>
</feature>